<protein>
    <submittedName>
        <fullName evidence="2">Uncharacterized protein</fullName>
    </submittedName>
</protein>
<name>A0A225BB49_TALAT</name>
<sequence>MALTLQDSINAPGNSNSSGSGGKKPNLGGGSADLFELSVSSACAITKSVLCHLAKRLDGSTTASKYDAHYSVILDNKVLERYSDRGFKIYYFIQEDNYVNRFDGTAELGSTTISR</sequence>
<accession>A0A225BB49</accession>
<evidence type="ECO:0000313" key="2">
    <source>
        <dbReference type="EMBL" id="OKL64135.1"/>
    </source>
</evidence>
<evidence type="ECO:0000313" key="3">
    <source>
        <dbReference type="Proteomes" id="UP000214365"/>
    </source>
</evidence>
<comment type="caution">
    <text evidence="2">The sequence shown here is derived from an EMBL/GenBank/DDBJ whole genome shotgun (WGS) entry which is preliminary data.</text>
</comment>
<feature type="region of interest" description="Disordered" evidence="1">
    <location>
        <begin position="1"/>
        <end position="25"/>
    </location>
</feature>
<dbReference type="Proteomes" id="UP000214365">
    <property type="component" value="Unassembled WGS sequence"/>
</dbReference>
<dbReference type="GeneID" id="31000313"/>
<gene>
    <name evidence="2" type="ORF">UA08_00558</name>
</gene>
<dbReference type="EMBL" id="LFMY01000001">
    <property type="protein sequence ID" value="OKL64135.1"/>
    <property type="molecule type" value="Genomic_DNA"/>
</dbReference>
<proteinExistence type="predicted"/>
<organism evidence="2 3">
    <name type="scientific">Talaromyces atroroseus</name>
    <dbReference type="NCBI Taxonomy" id="1441469"/>
    <lineage>
        <taxon>Eukaryota</taxon>
        <taxon>Fungi</taxon>
        <taxon>Dikarya</taxon>
        <taxon>Ascomycota</taxon>
        <taxon>Pezizomycotina</taxon>
        <taxon>Eurotiomycetes</taxon>
        <taxon>Eurotiomycetidae</taxon>
        <taxon>Eurotiales</taxon>
        <taxon>Trichocomaceae</taxon>
        <taxon>Talaromyces</taxon>
        <taxon>Talaromyces sect. Trachyspermi</taxon>
    </lineage>
</organism>
<reference evidence="2 3" key="1">
    <citation type="submission" date="2015-06" db="EMBL/GenBank/DDBJ databases">
        <title>Talaromyces atroroseus IBT 11181 draft genome.</title>
        <authorList>
            <person name="Rasmussen K.B."/>
            <person name="Rasmussen S."/>
            <person name="Petersen B."/>
            <person name="Sicheritz-Ponten T."/>
            <person name="Mortensen U.H."/>
            <person name="Thrane U."/>
        </authorList>
    </citation>
    <scope>NUCLEOTIDE SEQUENCE [LARGE SCALE GENOMIC DNA]</scope>
    <source>
        <strain evidence="2 3">IBT 11181</strain>
    </source>
</reference>
<dbReference type="AlphaFoldDB" id="A0A225BB49"/>
<dbReference type="RefSeq" id="XP_020124256.1">
    <property type="nucleotide sequence ID" value="XM_020260377.1"/>
</dbReference>
<evidence type="ECO:0000256" key="1">
    <source>
        <dbReference type="SAM" id="MobiDB-lite"/>
    </source>
</evidence>
<keyword evidence="3" id="KW-1185">Reference proteome</keyword>